<dbReference type="InterPro" id="IPR032675">
    <property type="entry name" value="LRR_dom_sf"/>
</dbReference>
<dbReference type="EMBL" id="ML178830">
    <property type="protein sequence ID" value="TFL00197.1"/>
    <property type="molecule type" value="Genomic_DNA"/>
</dbReference>
<dbReference type="Gene3D" id="3.80.10.10">
    <property type="entry name" value="Ribonuclease Inhibitor"/>
    <property type="match status" value="1"/>
</dbReference>
<name>A0A5C3QFB7_9AGAR</name>
<proteinExistence type="predicted"/>
<evidence type="ECO:0000313" key="2">
    <source>
        <dbReference type="Proteomes" id="UP000305067"/>
    </source>
</evidence>
<dbReference type="AlphaFoldDB" id="A0A5C3QFB7"/>
<evidence type="ECO:0008006" key="3">
    <source>
        <dbReference type="Google" id="ProtNLM"/>
    </source>
</evidence>
<reference evidence="1 2" key="1">
    <citation type="journal article" date="2019" name="Nat. Ecol. Evol.">
        <title>Megaphylogeny resolves global patterns of mushroom evolution.</title>
        <authorList>
            <person name="Varga T."/>
            <person name="Krizsan K."/>
            <person name="Foldi C."/>
            <person name="Dima B."/>
            <person name="Sanchez-Garcia M."/>
            <person name="Sanchez-Ramirez S."/>
            <person name="Szollosi G.J."/>
            <person name="Szarkandi J.G."/>
            <person name="Papp V."/>
            <person name="Albert L."/>
            <person name="Andreopoulos W."/>
            <person name="Angelini C."/>
            <person name="Antonin V."/>
            <person name="Barry K.W."/>
            <person name="Bougher N.L."/>
            <person name="Buchanan P."/>
            <person name="Buyck B."/>
            <person name="Bense V."/>
            <person name="Catcheside P."/>
            <person name="Chovatia M."/>
            <person name="Cooper J."/>
            <person name="Damon W."/>
            <person name="Desjardin D."/>
            <person name="Finy P."/>
            <person name="Geml J."/>
            <person name="Haridas S."/>
            <person name="Hughes K."/>
            <person name="Justo A."/>
            <person name="Karasinski D."/>
            <person name="Kautmanova I."/>
            <person name="Kiss B."/>
            <person name="Kocsube S."/>
            <person name="Kotiranta H."/>
            <person name="LaButti K.M."/>
            <person name="Lechner B.E."/>
            <person name="Liimatainen K."/>
            <person name="Lipzen A."/>
            <person name="Lukacs Z."/>
            <person name="Mihaltcheva S."/>
            <person name="Morgado L.N."/>
            <person name="Niskanen T."/>
            <person name="Noordeloos M.E."/>
            <person name="Ohm R.A."/>
            <person name="Ortiz-Santana B."/>
            <person name="Ovrebo C."/>
            <person name="Racz N."/>
            <person name="Riley R."/>
            <person name="Savchenko A."/>
            <person name="Shiryaev A."/>
            <person name="Soop K."/>
            <person name="Spirin V."/>
            <person name="Szebenyi C."/>
            <person name="Tomsovsky M."/>
            <person name="Tulloss R.E."/>
            <person name="Uehling J."/>
            <person name="Grigoriev I.V."/>
            <person name="Vagvolgyi C."/>
            <person name="Papp T."/>
            <person name="Martin F.M."/>
            <person name="Miettinen O."/>
            <person name="Hibbett D.S."/>
            <person name="Nagy L.G."/>
        </authorList>
    </citation>
    <scope>NUCLEOTIDE SEQUENCE [LARGE SCALE GENOMIC DNA]</scope>
    <source>
        <strain evidence="1 2">CBS 309.79</strain>
    </source>
</reference>
<sequence>MDKSRTWMRRRNFSASLSTRGFLNSTYTGYKSSTIHRIQELDLHFNNSEHEELWPSPLELTSLQRLRISRYSHLDQVAFHDTPALKHLPLQDLQVRESFQNLLSPCSWTTLTSLQVEKCVLVEPRSFVQVLRLTRSLTLLKIAPDARDEPLQDSLDGHGSLDGENPAYLPHLKSFHLCIEHERPPSILQFVDCCNNESSITTLSLLHPYSFSDDQQGFNLHLITLLRKLPYLQRLRLHAPDRDLDLNSVLLVLAGALGNNEDELDDSLCPRLQELHISFDTDYSQVVSPGSLRALYKSKALRRDREVIGGKVFISEGMLGIQEDDPDEEDMCWVDDAQQSGLLEYPASESSWVDIF</sequence>
<keyword evidence="2" id="KW-1185">Reference proteome</keyword>
<dbReference type="SUPFAM" id="SSF52047">
    <property type="entry name" value="RNI-like"/>
    <property type="match status" value="1"/>
</dbReference>
<dbReference type="Proteomes" id="UP000305067">
    <property type="component" value="Unassembled WGS sequence"/>
</dbReference>
<organism evidence="1 2">
    <name type="scientific">Pterulicium gracile</name>
    <dbReference type="NCBI Taxonomy" id="1884261"/>
    <lineage>
        <taxon>Eukaryota</taxon>
        <taxon>Fungi</taxon>
        <taxon>Dikarya</taxon>
        <taxon>Basidiomycota</taxon>
        <taxon>Agaricomycotina</taxon>
        <taxon>Agaricomycetes</taxon>
        <taxon>Agaricomycetidae</taxon>
        <taxon>Agaricales</taxon>
        <taxon>Pleurotineae</taxon>
        <taxon>Pterulaceae</taxon>
        <taxon>Pterulicium</taxon>
    </lineage>
</organism>
<gene>
    <name evidence="1" type="ORF">BDV98DRAFT_605622</name>
</gene>
<evidence type="ECO:0000313" key="1">
    <source>
        <dbReference type="EMBL" id="TFL00197.1"/>
    </source>
</evidence>
<protein>
    <recommendedName>
        <fullName evidence="3">F-box domain-containing protein</fullName>
    </recommendedName>
</protein>
<accession>A0A5C3QFB7</accession>